<dbReference type="Proteomes" id="UP000664781">
    <property type="component" value="Unassembled WGS sequence"/>
</dbReference>
<dbReference type="AlphaFoldDB" id="A0A939JQ26"/>
<evidence type="ECO:0000313" key="1">
    <source>
        <dbReference type="EMBL" id="MBO0652815.1"/>
    </source>
</evidence>
<dbReference type="RefSeq" id="WP_207246923.1">
    <property type="nucleotide sequence ID" value="NZ_JAFMOF010000001.1"/>
</dbReference>
<proteinExistence type="predicted"/>
<name>A0A939JQ26_9ACTN</name>
<dbReference type="InterPro" id="IPR053789">
    <property type="entry name" value="TraA-like"/>
</dbReference>
<organism evidence="1 2">
    <name type="scientific">Streptomyces triculaminicus</name>
    <dbReference type="NCBI Taxonomy" id="2816232"/>
    <lineage>
        <taxon>Bacteria</taxon>
        <taxon>Bacillati</taxon>
        <taxon>Actinomycetota</taxon>
        <taxon>Actinomycetes</taxon>
        <taxon>Kitasatosporales</taxon>
        <taxon>Streptomycetaceae</taxon>
        <taxon>Streptomyces</taxon>
    </lineage>
</organism>
<comment type="caution">
    <text evidence="1">The sequence shown here is derived from an EMBL/GenBank/DDBJ whole genome shotgun (WGS) entry which is preliminary data.</text>
</comment>
<reference evidence="1" key="1">
    <citation type="submission" date="2021-03" db="EMBL/GenBank/DDBJ databases">
        <title>Streptomyces strains.</title>
        <authorList>
            <person name="Lund M.B."/>
            <person name="Toerring T."/>
        </authorList>
    </citation>
    <scope>NUCLEOTIDE SEQUENCE</scope>
    <source>
        <strain evidence="1">JCM 4242</strain>
    </source>
</reference>
<evidence type="ECO:0000313" key="2">
    <source>
        <dbReference type="Proteomes" id="UP000664781"/>
    </source>
</evidence>
<sequence>MTSRGFAAGDPYAGASGFKSNSTKFNSKSFGATFSPGFTVNVNTAGRGGGSPAAAHRGGSPELLPPPEFTSPAQVRNYCNSLRAAAVTLAIEVAMGAEILKGVLAAVPDPDGRLGASRLRAHKVARKLQRSGDALRDAAKNAAAAYASFQQEYEEEINRVRHRARRPQVPRMDWAQQ</sequence>
<accession>A0A939JQ26</accession>
<keyword evidence="2" id="KW-1185">Reference proteome</keyword>
<dbReference type="NCBIfam" id="NF041213">
    <property type="entry name" value="plasmid_TraA"/>
    <property type="match status" value="1"/>
</dbReference>
<protein>
    <submittedName>
        <fullName evidence="1">Sporulation protein SsgA</fullName>
    </submittedName>
</protein>
<dbReference type="EMBL" id="JAFMOF010000001">
    <property type="protein sequence ID" value="MBO0652815.1"/>
    <property type="molecule type" value="Genomic_DNA"/>
</dbReference>
<gene>
    <name evidence="1" type="ORF">J1792_08450</name>
</gene>